<evidence type="ECO:0000256" key="6">
    <source>
        <dbReference type="ARBA" id="ARBA00022989"/>
    </source>
</evidence>
<dbReference type="InterPro" id="IPR019127">
    <property type="entry name" value="Exosortase"/>
</dbReference>
<feature type="transmembrane region" description="Helical" evidence="8">
    <location>
        <begin position="68"/>
        <end position="86"/>
    </location>
</feature>
<keyword evidence="2" id="KW-1003">Cell membrane</keyword>
<evidence type="ECO:0000256" key="2">
    <source>
        <dbReference type="ARBA" id="ARBA00022475"/>
    </source>
</evidence>
<protein>
    <recommendedName>
        <fullName evidence="11">Exosortase</fullName>
    </recommendedName>
</protein>
<feature type="transmembrane region" description="Helical" evidence="8">
    <location>
        <begin position="92"/>
        <end position="110"/>
    </location>
</feature>
<dbReference type="EMBL" id="PFKI01000145">
    <property type="protein sequence ID" value="PIY19601.1"/>
    <property type="molecule type" value="Genomic_DNA"/>
</dbReference>
<feature type="transmembrane region" description="Helical" evidence="8">
    <location>
        <begin position="39"/>
        <end position="56"/>
    </location>
</feature>
<evidence type="ECO:0000256" key="8">
    <source>
        <dbReference type="SAM" id="Phobius"/>
    </source>
</evidence>
<evidence type="ECO:0008006" key="11">
    <source>
        <dbReference type="Google" id="ProtNLM"/>
    </source>
</evidence>
<keyword evidence="7 8" id="KW-0472">Membrane</keyword>
<keyword evidence="4 8" id="KW-0812">Transmembrane</keyword>
<accession>A0A2M7P1T7</accession>
<dbReference type="InterPro" id="IPR026392">
    <property type="entry name" value="Exo/Archaeosortase_dom"/>
</dbReference>
<dbReference type="InterPro" id="IPR013426">
    <property type="entry name" value="EpsH-like"/>
</dbReference>
<comment type="subcellular location">
    <subcellularLocation>
        <location evidence="1">Cell membrane</location>
        <topology evidence="1">Multi-pass membrane protein</topology>
    </subcellularLocation>
</comment>
<dbReference type="Proteomes" id="UP000231028">
    <property type="component" value="Unassembled WGS sequence"/>
</dbReference>
<evidence type="ECO:0000256" key="7">
    <source>
        <dbReference type="ARBA" id="ARBA00023136"/>
    </source>
</evidence>
<keyword evidence="5" id="KW-0378">Hydrolase</keyword>
<evidence type="ECO:0000313" key="10">
    <source>
        <dbReference type="Proteomes" id="UP000231028"/>
    </source>
</evidence>
<evidence type="ECO:0000256" key="5">
    <source>
        <dbReference type="ARBA" id="ARBA00022801"/>
    </source>
</evidence>
<name>A0A2M7P1T7_9BACT</name>
<feature type="transmembrane region" description="Helical" evidence="8">
    <location>
        <begin position="185"/>
        <end position="204"/>
    </location>
</feature>
<keyword evidence="3" id="KW-0645">Protease</keyword>
<feature type="transmembrane region" description="Helical" evidence="8">
    <location>
        <begin position="7"/>
        <end position="33"/>
    </location>
</feature>
<organism evidence="9 10">
    <name type="scientific">Candidatus Desantisbacteria bacterium CG_4_10_14_3_um_filter_40_18</name>
    <dbReference type="NCBI Taxonomy" id="1974544"/>
    <lineage>
        <taxon>Bacteria</taxon>
        <taxon>Candidatus Desantisiibacteriota</taxon>
    </lineage>
</organism>
<dbReference type="AlphaFoldDB" id="A0A2M7P1T7"/>
<sequence length="284" mass="31228">MTKKNQLLKIILLCVIFVGIYFPTFCWMIAQFMVDDSNYSHGFLIPIVCLWLVWQMRDNLKNMVIESAKCGLWMTGAGLIIHVLALSVKVDFISALSMLMTIVGIILHLFGWKMMRVLIFPVGFLFFMIPFPDVFTIFLTYKLKIMATHGAVATVNAIGIPCIAEGAKIILPDTFLEVGAPCSGIRSLISLLALGALFAYLLNISITRRTIVFLSTIPIALLSNVIRLTLLCLVAHIYGKEAALPGGFFHDFSGFLVFIIAFGCLYGVGNMVSPKVASSSEGGE</sequence>
<dbReference type="NCBIfam" id="TIGR02602">
    <property type="entry name" value="8TM_EpsH"/>
    <property type="match status" value="1"/>
</dbReference>
<proteinExistence type="predicted"/>
<comment type="caution">
    <text evidence="9">The sequence shown here is derived from an EMBL/GenBank/DDBJ whole genome shotgun (WGS) entry which is preliminary data.</text>
</comment>
<dbReference type="GO" id="GO:0006508">
    <property type="term" value="P:proteolysis"/>
    <property type="evidence" value="ECO:0007669"/>
    <property type="project" value="UniProtKB-KW"/>
</dbReference>
<evidence type="ECO:0000256" key="1">
    <source>
        <dbReference type="ARBA" id="ARBA00004651"/>
    </source>
</evidence>
<feature type="transmembrane region" description="Helical" evidence="8">
    <location>
        <begin position="117"/>
        <end position="141"/>
    </location>
</feature>
<evidence type="ECO:0000256" key="4">
    <source>
        <dbReference type="ARBA" id="ARBA00022692"/>
    </source>
</evidence>
<gene>
    <name evidence="9" type="ORF">COZ13_04505</name>
</gene>
<reference evidence="10" key="1">
    <citation type="submission" date="2017-09" db="EMBL/GenBank/DDBJ databases">
        <title>Depth-based differentiation of microbial function through sediment-hosted aquifers and enrichment of novel symbionts in the deep terrestrial subsurface.</title>
        <authorList>
            <person name="Probst A.J."/>
            <person name="Ladd B."/>
            <person name="Jarett J.K."/>
            <person name="Geller-Mcgrath D.E."/>
            <person name="Sieber C.M.K."/>
            <person name="Emerson J.B."/>
            <person name="Anantharaman K."/>
            <person name="Thomas B.C."/>
            <person name="Malmstrom R."/>
            <person name="Stieglmeier M."/>
            <person name="Klingl A."/>
            <person name="Woyke T."/>
            <person name="Ryan C.M."/>
            <person name="Banfield J.F."/>
        </authorList>
    </citation>
    <scope>NUCLEOTIDE SEQUENCE [LARGE SCALE GENOMIC DNA]</scope>
</reference>
<feature type="transmembrane region" description="Helical" evidence="8">
    <location>
        <begin position="211"/>
        <end position="236"/>
    </location>
</feature>
<evidence type="ECO:0000313" key="9">
    <source>
        <dbReference type="EMBL" id="PIY19601.1"/>
    </source>
</evidence>
<feature type="transmembrane region" description="Helical" evidence="8">
    <location>
        <begin position="248"/>
        <end position="268"/>
    </location>
</feature>
<dbReference type="NCBIfam" id="TIGR04178">
    <property type="entry name" value="exo_archaeo"/>
    <property type="match status" value="1"/>
</dbReference>
<dbReference type="GO" id="GO:0008233">
    <property type="term" value="F:peptidase activity"/>
    <property type="evidence" value="ECO:0007669"/>
    <property type="project" value="UniProtKB-KW"/>
</dbReference>
<evidence type="ECO:0000256" key="3">
    <source>
        <dbReference type="ARBA" id="ARBA00022670"/>
    </source>
</evidence>
<keyword evidence="6 8" id="KW-1133">Transmembrane helix</keyword>
<dbReference type="Pfam" id="PF09721">
    <property type="entry name" value="Exosortase_EpsH"/>
    <property type="match status" value="1"/>
</dbReference>
<dbReference type="GO" id="GO:0005886">
    <property type="term" value="C:plasma membrane"/>
    <property type="evidence" value="ECO:0007669"/>
    <property type="project" value="UniProtKB-SubCell"/>
</dbReference>